<name>B5VUK2_LIMMA</name>
<evidence type="ECO:0000313" key="1">
    <source>
        <dbReference type="EMBL" id="EDZ97215.1"/>
    </source>
</evidence>
<accession>B5VUK2</accession>
<dbReference type="EMBL" id="ABYK01000001">
    <property type="protein sequence ID" value="EDZ97215.1"/>
    <property type="molecule type" value="Genomic_DNA"/>
</dbReference>
<protein>
    <submittedName>
        <fullName evidence="1">Uncharacterized protein</fullName>
    </submittedName>
</protein>
<organism evidence="1 2">
    <name type="scientific">Limnospira maxima CS-328</name>
    <dbReference type="NCBI Taxonomy" id="513049"/>
    <lineage>
        <taxon>Bacteria</taxon>
        <taxon>Bacillati</taxon>
        <taxon>Cyanobacteriota</taxon>
        <taxon>Cyanophyceae</taxon>
        <taxon>Oscillatoriophycideae</taxon>
        <taxon>Oscillatoriales</taxon>
        <taxon>Sirenicapillariaceae</taxon>
        <taxon>Limnospira</taxon>
    </lineage>
</organism>
<keyword evidence="2" id="KW-1185">Reference proteome</keyword>
<evidence type="ECO:0000313" key="2">
    <source>
        <dbReference type="Proteomes" id="UP000004061"/>
    </source>
</evidence>
<dbReference type="AlphaFoldDB" id="B5VUK2"/>
<gene>
    <name evidence="1" type="ORF">AmaxDRAFT_0244</name>
</gene>
<proteinExistence type="predicted"/>
<reference evidence="1 2" key="1">
    <citation type="journal article" date="2011" name="Appl. Environ. Microbiol.">
        <title>Contribution of a Sodium Ion Gradient to Energy Conservation during Fermentation in the Cyanobacterium Arthrospira (Spirulina) maxima CS-328.</title>
        <authorList>
            <person name="Carrieri D."/>
            <person name="Ananyev G."/>
            <person name="Lenz O."/>
            <person name="Bryant D.A."/>
            <person name="Dismukes G.C."/>
        </authorList>
    </citation>
    <scope>NUCLEOTIDE SEQUENCE [LARGE SCALE GENOMIC DNA]</scope>
    <source>
        <strain evidence="1 2">CS-328</strain>
    </source>
</reference>
<sequence>MELLVRLVEVAVILVDLQCLNNWFTKFYYCA</sequence>
<dbReference type="Proteomes" id="UP000004061">
    <property type="component" value="Unassembled WGS sequence"/>
</dbReference>
<comment type="caution">
    <text evidence="1">The sequence shown here is derived from an EMBL/GenBank/DDBJ whole genome shotgun (WGS) entry which is preliminary data.</text>
</comment>